<sequence length="1589" mass="170084">MNRKKFAALAVLSVLMALPAQAQQISTSLPLTSVGSYLMWEVGDQTMTLEVGADGPVALDLFSPQLDQSDYRSAGYYGDEQYDGNVSDVATTFTLRDGAGQVVAQRTYQPGEHGWDTFFNQDLPAGQYRLSAETSGNGKNTFALRLTGRSAAIRADHLTVTVRSGAWVPAVQVAVDGPGYVLRMYDGDGPRELEARLRYADGRTAPLPMGADTQWVNLPLPDEAGAYTVELRQPAGAEQFSNSVGFALQRAQQSVPLTLTQVDETGLLEVTAELLLPTGNLPTTVQAEVNGQPVTVDAAWSQRVSAGEYAVQPQPVPGARISADTTQVTVPQGGRAAVHLQVQPELSLDLQADKPQVCVGDAVTLTGRAQTEYRGSLPVDLQLSAEGLELRGNQNFEGQLSAAQPAELRAEAVATQPGRYQITLRSAMWSQDVTRTVEVLPQSTAIQLRREAPTQLEPGQEGAVHVLLTNQGTQSADYRLTEQGAGGLEMLDGGTFEGTLAPGETKELSYRVRAPQQVGAQPTQISGELNSGACAVLQTSVAPVRVVATPPPAISRSSEVFLPFTAPVQAQTLIVSHRVPAGASYLPGSARLGTEVLPDPLVGPSGLLYWEIPAQEQGQLSYSLQHTAALPALDRASLVARYGADRQEILEGDFDARDLTQARPFRGEETLQENDGALKLPLDGAVFRNRDKISVVVEVPQGSAQPLTVNGEVVSAQSIGTNVQDSVRGVQRLTYVGVPLRPGPNVLQVGSDRTTVTLAAPTQRIVLEPLQLVADGSTPVRVRVTALDQFGTPTAQPSLTLNPSLEPYAADASPTAGYQVRLTDGVGVLELRPQTVPGELTVEADVAGRTETFRFQIVPDGRRFGVGVATATVGLDGNFGPQQDLTWTARGYYEGPLADGKLFVAGDKDGLPHDQDPFERFAVSGDASVHSVPLQGIDPVAAVYDHPGFRAAYRREAPPLTVLPLNETLTAATVQTRTNPSVSGFAAYLPADRIELRGDQALVPDGLRVVHLPHTGISRGSDSLELVVRERGTGKELRRERLIPFGDYSIDYSAGVVTLNRELQAVDTDFNDVRIEAVYRLDDPLQNREWAYGAQVVAQGEHWTAGVAAVQMPEAQGNGQQVTVGARAQYDNREGLQADARVAYADGVQASLDAGARLRERGTLNDEATLRVRYQDHSYDGLGRFNPGFSVAGRYHSDLSAQISAQADAEYRNNLAGRSQGEVRGLVNYRLEPWTVGGGLKYSFGEVTGLNAVGRLGYTANPVHLLAEHDQRLLGGSPTVTTLTAGYRVSEHVTLKAQDRIVWGEGHRALVGLDSHFGGTNFSVGYELPTASGDGNRARFGASTSLRLDDRTTLGLRGTSLYSVAGGFWDSTAGADLNYKTERYIANIGADIGYNSQQEEWRSAVRGGVTGSLSDELTLSADALAEFRESGTGQRLTLAYGYRAARLSSLGYARYVDGTLAGGQPALTTGVAAEYRQPNWSVRAGNNTRWLLGDSRTFSGQAFLGGNYYFTGSLGVGAWGRAFYQPADLSSALYGYGLEGNLRVLPGTWISAGYNFAGFEGLPSSYTYTKPGAYLRLDLTLDEMAGGQQ</sequence>
<dbReference type="OrthoDB" id="28717at2"/>
<dbReference type="InterPro" id="IPR013783">
    <property type="entry name" value="Ig-like_fold"/>
</dbReference>
<dbReference type="EMBL" id="RXPE01000003">
    <property type="protein sequence ID" value="RTR29812.1"/>
    <property type="molecule type" value="Genomic_DNA"/>
</dbReference>
<reference evidence="2 3" key="1">
    <citation type="submission" date="2018-12" db="EMBL/GenBank/DDBJ databases">
        <title>Deinococcus radiophilus ATCC 27603 genome sequencing and assembly.</title>
        <authorList>
            <person name="Maclea K.S."/>
            <person name="Maynard C.R."/>
        </authorList>
    </citation>
    <scope>NUCLEOTIDE SEQUENCE [LARGE SCALE GENOMIC DNA]</scope>
    <source>
        <strain evidence="2 3">ATCC 27603</strain>
    </source>
</reference>
<evidence type="ECO:0000313" key="3">
    <source>
        <dbReference type="Proteomes" id="UP000277766"/>
    </source>
</evidence>
<keyword evidence="1" id="KW-0732">Signal</keyword>
<organism evidence="2 3">
    <name type="scientific">Deinococcus radiophilus</name>
    <dbReference type="NCBI Taxonomy" id="32062"/>
    <lineage>
        <taxon>Bacteria</taxon>
        <taxon>Thermotogati</taxon>
        <taxon>Deinococcota</taxon>
        <taxon>Deinococci</taxon>
        <taxon>Deinococcales</taxon>
        <taxon>Deinococcaceae</taxon>
        <taxon>Deinococcus</taxon>
    </lineage>
</organism>
<evidence type="ECO:0000313" key="2">
    <source>
        <dbReference type="EMBL" id="RTR29812.1"/>
    </source>
</evidence>
<dbReference type="RefSeq" id="WP_126351157.1">
    <property type="nucleotide sequence ID" value="NZ_CP086380.1"/>
</dbReference>
<protein>
    <submittedName>
        <fullName evidence="2">DUF11 domain-containing protein</fullName>
    </submittedName>
</protein>
<accession>A0A3S0JVH4</accession>
<name>A0A3S0JVH4_9DEIO</name>
<feature type="signal peptide" evidence="1">
    <location>
        <begin position="1"/>
        <end position="22"/>
    </location>
</feature>
<dbReference type="Proteomes" id="UP000277766">
    <property type="component" value="Unassembled WGS sequence"/>
</dbReference>
<dbReference type="Gene3D" id="2.60.40.10">
    <property type="entry name" value="Immunoglobulins"/>
    <property type="match status" value="1"/>
</dbReference>
<comment type="caution">
    <text evidence="2">The sequence shown here is derived from an EMBL/GenBank/DDBJ whole genome shotgun (WGS) entry which is preliminary data.</text>
</comment>
<proteinExistence type="predicted"/>
<keyword evidence="3" id="KW-1185">Reference proteome</keyword>
<feature type="chain" id="PRO_5018645544" evidence="1">
    <location>
        <begin position="23"/>
        <end position="1589"/>
    </location>
</feature>
<gene>
    <name evidence="2" type="ORF">EJ104_02370</name>
</gene>
<evidence type="ECO:0000256" key="1">
    <source>
        <dbReference type="SAM" id="SignalP"/>
    </source>
</evidence>